<evidence type="ECO:0000313" key="2">
    <source>
        <dbReference type="Proteomes" id="UP000020467"/>
    </source>
</evidence>
<dbReference type="OrthoDB" id="2129641at2759"/>
<accession>A0A010QHP8</accession>
<keyword evidence="2" id="KW-1185">Reference proteome</keyword>
<dbReference type="EMBL" id="JARH01000553">
    <property type="protein sequence ID" value="EXF79442.1"/>
    <property type="molecule type" value="Genomic_DNA"/>
</dbReference>
<dbReference type="AlphaFoldDB" id="A0A010QHP8"/>
<protein>
    <submittedName>
        <fullName evidence="1">Uncharacterized protein</fullName>
    </submittedName>
</protein>
<dbReference type="Proteomes" id="UP000020467">
    <property type="component" value="Unassembled WGS sequence"/>
</dbReference>
<comment type="caution">
    <text evidence="1">The sequence shown here is derived from an EMBL/GenBank/DDBJ whole genome shotgun (WGS) entry which is preliminary data.</text>
</comment>
<dbReference type="eggNOG" id="ENOG502SJ92">
    <property type="taxonomic scope" value="Eukaryota"/>
</dbReference>
<gene>
    <name evidence="1" type="ORF">CFIO01_06032</name>
</gene>
<dbReference type="KEGG" id="cfj:CFIO01_06032"/>
<proteinExistence type="predicted"/>
<organism evidence="1 2">
    <name type="scientific">Colletotrichum fioriniae PJ7</name>
    <dbReference type="NCBI Taxonomy" id="1445577"/>
    <lineage>
        <taxon>Eukaryota</taxon>
        <taxon>Fungi</taxon>
        <taxon>Dikarya</taxon>
        <taxon>Ascomycota</taxon>
        <taxon>Pezizomycotina</taxon>
        <taxon>Sordariomycetes</taxon>
        <taxon>Hypocreomycetidae</taxon>
        <taxon>Glomerellales</taxon>
        <taxon>Glomerellaceae</taxon>
        <taxon>Colletotrichum</taxon>
        <taxon>Colletotrichum acutatum species complex</taxon>
    </lineage>
</organism>
<evidence type="ECO:0000313" key="1">
    <source>
        <dbReference type="EMBL" id="EXF79442.1"/>
    </source>
</evidence>
<name>A0A010QHP8_9PEZI</name>
<dbReference type="HOGENOM" id="CLU_029382_0_0_1"/>
<sequence>MEMKLHAPKTLESLGRKYLLRTIISLSSQSNRVNMHLLRVFITIWSLLVVSVASQEAPIWVQGALEDATATDDTFNTGGTIVVNGFTVNVPKNLLVQFPAAWVPWKDFVANKADFTGYETLVIGNSINGEPRVAQVQLYEFFEGLSSGFVESVDFADGSLKIQNGPTVRISDPNAVFSKGYTGAPLMTADDQSPSITSFSGFPMCIPRNETDPLCPLSNRPFVGPGTFTAPDPVVMAPFQAGDFITFSGFRRGAEVIAFSIVAQNVQINTLGDVVYVRMELGLLGIDNPNPNAEIAESRFIGFVSNNRATVSLYAMDVDPCTGATTDRIIASMGLRGGRNAQNKFEYRNNILFRYTREYRVTAEIDGVAKTRVTKNGITAGTYVQPVNVWVPGEQDVPGVPPVSYDFSQMEFLTKGVGADDDGNVWGPLEPFPQTGVLIEPPVCAAARGLEIEKRGQIGRWYGRARADAISQAENVDTTEAFVNIAPEEAAAIAEKKAEEEAINGPP</sequence>
<reference evidence="1 2" key="1">
    <citation type="submission" date="2014-02" db="EMBL/GenBank/DDBJ databases">
        <title>The genome sequence of Colletotrichum fioriniae PJ7.</title>
        <authorList>
            <person name="Baroncelli R."/>
            <person name="Thon M.R."/>
        </authorList>
    </citation>
    <scope>NUCLEOTIDE SEQUENCE [LARGE SCALE GENOMIC DNA]</scope>
    <source>
        <strain evidence="1 2">PJ7</strain>
    </source>
</reference>